<proteinExistence type="predicted"/>
<feature type="signal peptide" evidence="1">
    <location>
        <begin position="1"/>
        <end position="24"/>
    </location>
</feature>
<dbReference type="KEGG" id="mpar:F7D14_10555"/>
<protein>
    <submittedName>
        <fullName evidence="2">Uncharacterized protein</fullName>
    </submittedName>
</protein>
<evidence type="ECO:0000256" key="1">
    <source>
        <dbReference type="SAM" id="SignalP"/>
    </source>
</evidence>
<gene>
    <name evidence="2" type="ORF">F7D14_10555</name>
</gene>
<reference evidence="2 3" key="1">
    <citation type="submission" date="2019-09" db="EMBL/GenBank/DDBJ databases">
        <title>Isolation and complete genome sequencing of Methylocystis species.</title>
        <authorList>
            <person name="Rumah B.L."/>
            <person name="Stead C.E."/>
            <person name="Stevens B.C."/>
            <person name="Minton N.P."/>
            <person name="Grosse-Honebrink A."/>
            <person name="Zhang Y."/>
        </authorList>
    </citation>
    <scope>NUCLEOTIDE SEQUENCE [LARGE SCALE GENOMIC DNA]</scope>
    <source>
        <strain evidence="2 3">BRCS2</strain>
    </source>
</reference>
<feature type="chain" id="PRO_5025534043" evidence="1">
    <location>
        <begin position="25"/>
        <end position="173"/>
    </location>
</feature>
<keyword evidence="1" id="KW-0732">Signal</keyword>
<dbReference type="RefSeq" id="WP_154419897.1">
    <property type="nucleotide sequence ID" value="NZ_CP044331.1"/>
</dbReference>
<evidence type="ECO:0000313" key="2">
    <source>
        <dbReference type="EMBL" id="QGM97865.1"/>
    </source>
</evidence>
<evidence type="ECO:0000313" key="3">
    <source>
        <dbReference type="Proteomes" id="UP000422569"/>
    </source>
</evidence>
<keyword evidence="3" id="KW-1185">Reference proteome</keyword>
<name>A0A6B8M687_9HYPH</name>
<accession>A0A6B8M687</accession>
<dbReference type="Proteomes" id="UP000422569">
    <property type="component" value="Chromosome"/>
</dbReference>
<sequence>MKALRLASALMALCSALLANPVSAAPTPVSGYYVVTINGFLRLPISQGGQVTCTGYLYVVPNTTGNPAISTLGAAILGNSATSNGSVAATVQENKQNFSCPIVVPYFFNSFDSATQSLYLVYSVKLNDPGFINAQQQIIPGTGVRSTRQSTIVTPAPSGTGTVTNLGPFVIYL</sequence>
<dbReference type="AlphaFoldDB" id="A0A6B8M687"/>
<dbReference type="EMBL" id="CP044331">
    <property type="protein sequence ID" value="QGM97865.1"/>
    <property type="molecule type" value="Genomic_DNA"/>
</dbReference>
<organism evidence="2 3">
    <name type="scientific">Methylocystis parvus</name>
    <dbReference type="NCBI Taxonomy" id="134"/>
    <lineage>
        <taxon>Bacteria</taxon>
        <taxon>Pseudomonadati</taxon>
        <taxon>Pseudomonadota</taxon>
        <taxon>Alphaproteobacteria</taxon>
        <taxon>Hyphomicrobiales</taxon>
        <taxon>Methylocystaceae</taxon>
        <taxon>Methylocystis</taxon>
    </lineage>
</organism>